<dbReference type="EMBL" id="JACHDZ010000004">
    <property type="protein sequence ID" value="MBB5344829.1"/>
    <property type="molecule type" value="Genomic_DNA"/>
</dbReference>
<reference evidence="2 3" key="1">
    <citation type="submission" date="2020-08" db="EMBL/GenBank/DDBJ databases">
        <title>Genomic Encyclopedia of Type Strains, Phase IV (KMG-V): Genome sequencing to study the core and pangenomes of soil and plant-associated prokaryotes.</title>
        <authorList>
            <person name="Whitman W."/>
        </authorList>
    </citation>
    <scope>NUCLEOTIDE SEQUENCE [LARGE SCALE GENOMIC DNA]</scope>
    <source>
        <strain evidence="2 3">M8US30</strain>
    </source>
</reference>
<evidence type="ECO:0000313" key="3">
    <source>
        <dbReference type="Proteomes" id="UP000569092"/>
    </source>
</evidence>
<gene>
    <name evidence="2" type="ORF">HDF10_002815</name>
</gene>
<accession>A0A7W8J8W9</accession>
<protein>
    <submittedName>
        <fullName evidence="2">Formylglycine-generating enzyme required for sulfatase activity</fullName>
    </submittedName>
</protein>
<evidence type="ECO:0000313" key="2">
    <source>
        <dbReference type="EMBL" id="MBB5344829.1"/>
    </source>
</evidence>
<proteinExistence type="predicted"/>
<organism evidence="2 3">
    <name type="scientific">Tunturiibacter lichenicola</name>
    <dbReference type="NCBI Taxonomy" id="2051959"/>
    <lineage>
        <taxon>Bacteria</taxon>
        <taxon>Pseudomonadati</taxon>
        <taxon>Acidobacteriota</taxon>
        <taxon>Terriglobia</taxon>
        <taxon>Terriglobales</taxon>
        <taxon>Acidobacteriaceae</taxon>
        <taxon>Tunturiibacter</taxon>
    </lineage>
</organism>
<dbReference type="Gene3D" id="3.90.1580.10">
    <property type="entry name" value="paralog of FGE (formylglycine-generating enzyme)"/>
    <property type="match status" value="1"/>
</dbReference>
<comment type="caution">
    <text evidence="2">The sequence shown here is derived from an EMBL/GenBank/DDBJ whole genome shotgun (WGS) entry which is preliminary data.</text>
</comment>
<dbReference type="InterPro" id="IPR042095">
    <property type="entry name" value="SUMF_sf"/>
</dbReference>
<dbReference type="InterPro" id="IPR005532">
    <property type="entry name" value="SUMF_dom"/>
</dbReference>
<evidence type="ECO:0000259" key="1">
    <source>
        <dbReference type="Pfam" id="PF03781"/>
    </source>
</evidence>
<feature type="domain" description="Sulfatase-modifying factor enzyme-like" evidence="1">
    <location>
        <begin position="1"/>
        <end position="70"/>
    </location>
</feature>
<name>A0A7W8J8W9_9BACT</name>
<dbReference type="Pfam" id="PF03781">
    <property type="entry name" value="FGE-sulfatase"/>
    <property type="match status" value="1"/>
</dbReference>
<dbReference type="Proteomes" id="UP000569092">
    <property type="component" value="Unassembled WGS sequence"/>
</dbReference>
<dbReference type="AlphaFoldDB" id="A0A7W8J8W9"/>
<dbReference type="InterPro" id="IPR016187">
    <property type="entry name" value="CTDL_fold"/>
</dbReference>
<sequence>MDMVGNVWQWTDEYVDEHTRGGILRGGSYYKPQGSIWYFPQAYRNDNHGKLLMMAPSYDRSGALGFRCVKEAE</sequence>
<dbReference type="SUPFAM" id="SSF56436">
    <property type="entry name" value="C-type lectin-like"/>
    <property type="match status" value="1"/>
</dbReference>